<feature type="compositionally biased region" description="Basic and acidic residues" evidence="1">
    <location>
        <begin position="93"/>
        <end position="107"/>
    </location>
</feature>
<keyword evidence="3" id="KW-1185">Reference proteome</keyword>
<evidence type="ECO:0000313" key="3">
    <source>
        <dbReference type="Proteomes" id="UP000012174"/>
    </source>
</evidence>
<dbReference type="HOGENOM" id="CLU_2003914_0_0_1"/>
<feature type="region of interest" description="Disordered" evidence="1">
    <location>
        <begin position="81"/>
        <end position="124"/>
    </location>
</feature>
<dbReference type="Proteomes" id="UP000012174">
    <property type="component" value="Unassembled WGS sequence"/>
</dbReference>
<organism evidence="2 3">
    <name type="scientific">Eutypa lata (strain UCR-EL1)</name>
    <name type="common">Grapevine dieback disease fungus</name>
    <name type="synonym">Eutypa armeniacae</name>
    <dbReference type="NCBI Taxonomy" id="1287681"/>
    <lineage>
        <taxon>Eukaryota</taxon>
        <taxon>Fungi</taxon>
        <taxon>Dikarya</taxon>
        <taxon>Ascomycota</taxon>
        <taxon>Pezizomycotina</taxon>
        <taxon>Sordariomycetes</taxon>
        <taxon>Xylariomycetidae</taxon>
        <taxon>Xylariales</taxon>
        <taxon>Diatrypaceae</taxon>
        <taxon>Eutypa</taxon>
    </lineage>
</organism>
<feature type="compositionally biased region" description="Basic residues" evidence="1">
    <location>
        <begin position="81"/>
        <end position="92"/>
    </location>
</feature>
<dbReference type="EMBL" id="KB707234">
    <property type="protein sequence ID" value="EMR63369.1"/>
    <property type="molecule type" value="Genomic_DNA"/>
</dbReference>
<dbReference type="AlphaFoldDB" id="M7SB10"/>
<sequence length="124" mass="13845">MSDSQDWEAQLAKLKADVDRFGSDLQFHGLSIAAHQVRLGLFDKGLVEVQEQQDYVNSVMNEQKANAIYLEGLLDGYSRMLRAKTRPKKKPEKKGDDKGGNGEDAKPKGKKRKLTEAKLGANKK</sequence>
<accession>M7SB10</accession>
<evidence type="ECO:0000313" key="2">
    <source>
        <dbReference type="EMBL" id="EMR63369.1"/>
    </source>
</evidence>
<dbReference type="KEGG" id="ela:UCREL1_9660"/>
<proteinExistence type="predicted"/>
<protein>
    <submittedName>
        <fullName evidence="2">Uncharacterized protein</fullName>
    </submittedName>
</protein>
<gene>
    <name evidence="2" type="ORF">UCREL1_9660</name>
</gene>
<evidence type="ECO:0000256" key="1">
    <source>
        <dbReference type="SAM" id="MobiDB-lite"/>
    </source>
</evidence>
<reference evidence="3" key="1">
    <citation type="journal article" date="2013" name="Genome Announc.">
        <title>Draft genome sequence of the grapevine dieback fungus Eutypa lata UCR-EL1.</title>
        <authorList>
            <person name="Blanco-Ulate B."/>
            <person name="Rolshausen P.E."/>
            <person name="Cantu D."/>
        </authorList>
    </citation>
    <scope>NUCLEOTIDE SEQUENCE [LARGE SCALE GENOMIC DNA]</scope>
    <source>
        <strain evidence="3">UCR-EL1</strain>
    </source>
</reference>
<name>M7SB10_EUTLA</name>